<dbReference type="EnsemblMetazoa" id="CapteT181291">
    <property type="protein sequence ID" value="CapteP181291"/>
    <property type="gene ID" value="CapteG181291"/>
</dbReference>
<dbReference type="OrthoDB" id="1915375at2759"/>
<evidence type="ECO:0000259" key="10">
    <source>
        <dbReference type="PROSITE" id="PS51084"/>
    </source>
</evidence>
<dbReference type="PANTHER" id="PTHR12486:SF5">
    <property type="entry name" value="ADENOSINE 5'-MONOPHOSPHORAMIDASE HINT3"/>
    <property type="match status" value="1"/>
</dbReference>
<evidence type="ECO:0000256" key="1">
    <source>
        <dbReference type="ARBA" id="ARBA00022741"/>
    </source>
</evidence>
<feature type="active site" description="Tele-AMP-histidine intermediate" evidence="7">
    <location>
        <position position="100"/>
    </location>
</feature>
<dbReference type="STRING" id="283909.R7UAX0"/>
<name>R7UAX0_CAPTE</name>
<keyword evidence="2" id="KW-0378">Hydrolase</keyword>
<dbReference type="InterPro" id="IPR011146">
    <property type="entry name" value="HIT-like"/>
</dbReference>
<dbReference type="Gene3D" id="3.30.428.10">
    <property type="entry name" value="HIT-like"/>
    <property type="match status" value="1"/>
</dbReference>
<evidence type="ECO:0000256" key="7">
    <source>
        <dbReference type="PIRSR" id="PIRSR601310-1"/>
    </source>
</evidence>
<reference evidence="13" key="1">
    <citation type="submission" date="2012-12" db="EMBL/GenBank/DDBJ databases">
        <authorList>
            <person name="Hellsten U."/>
            <person name="Grimwood J."/>
            <person name="Chapman J.A."/>
            <person name="Shapiro H."/>
            <person name="Aerts A."/>
            <person name="Otillar R.P."/>
            <person name="Terry A.Y."/>
            <person name="Boore J.L."/>
            <person name="Simakov O."/>
            <person name="Marletaz F."/>
            <person name="Cho S.-J."/>
            <person name="Edsinger-Gonzales E."/>
            <person name="Havlak P."/>
            <person name="Kuo D.-H."/>
            <person name="Larsson T."/>
            <person name="Lv J."/>
            <person name="Arendt D."/>
            <person name="Savage R."/>
            <person name="Osoegawa K."/>
            <person name="de Jong P."/>
            <person name="Lindberg D.R."/>
            <person name="Seaver E.C."/>
            <person name="Weisblat D.A."/>
            <person name="Putnam N.H."/>
            <person name="Grigoriev I.V."/>
            <person name="Rokhsar D.S."/>
        </authorList>
    </citation>
    <scope>NUCLEOTIDE SEQUENCE</scope>
    <source>
        <strain evidence="13">I ESC-2004</strain>
    </source>
</reference>
<dbReference type="PROSITE" id="PS51084">
    <property type="entry name" value="HIT_2"/>
    <property type="match status" value="1"/>
</dbReference>
<dbReference type="InterPro" id="IPR001310">
    <property type="entry name" value="Histidine_triad_HIT"/>
</dbReference>
<reference evidence="12" key="3">
    <citation type="submission" date="2015-06" db="UniProtKB">
        <authorList>
            <consortium name="EnsemblMetazoa"/>
        </authorList>
    </citation>
    <scope>IDENTIFICATION</scope>
</reference>
<accession>R7UAX0</accession>
<keyword evidence="1" id="KW-0547">Nucleotide-binding</keyword>
<dbReference type="PANTHER" id="PTHR12486">
    <property type="entry name" value="APRATAXIN-RELATED"/>
    <property type="match status" value="1"/>
</dbReference>
<evidence type="ECO:0000256" key="3">
    <source>
        <dbReference type="ARBA" id="ARBA00024472"/>
    </source>
</evidence>
<dbReference type="GO" id="GO:0000166">
    <property type="term" value="F:nucleotide binding"/>
    <property type="evidence" value="ECO:0007669"/>
    <property type="project" value="UniProtKB-KW"/>
</dbReference>
<gene>
    <name evidence="11" type="ORF">CAPTEDRAFT_181291</name>
</gene>
<evidence type="ECO:0000313" key="12">
    <source>
        <dbReference type="EnsemblMetazoa" id="CapteP181291"/>
    </source>
</evidence>
<feature type="domain" description="HIT" evidence="10">
    <location>
        <begin position="6"/>
        <end position="118"/>
    </location>
</feature>
<evidence type="ECO:0000256" key="9">
    <source>
        <dbReference type="PROSITE-ProRule" id="PRU00464"/>
    </source>
</evidence>
<dbReference type="HOGENOM" id="CLU_056776_4_2_1"/>
<comment type="similarity">
    <text evidence="4">Belongs to the HINT family.</text>
</comment>
<evidence type="ECO:0000256" key="5">
    <source>
        <dbReference type="ARBA" id="ARBA00039802"/>
    </source>
</evidence>
<dbReference type="EMBL" id="AMQN01008519">
    <property type="status" value="NOT_ANNOTATED_CDS"/>
    <property type="molecule type" value="Genomic_DNA"/>
</dbReference>
<keyword evidence="13" id="KW-1185">Reference proteome</keyword>
<dbReference type="AlphaFoldDB" id="R7UAX0"/>
<dbReference type="EMBL" id="KB303327">
    <property type="protein sequence ID" value="ELU03281.1"/>
    <property type="molecule type" value="Genomic_DNA"/>
</dbReference>
<protein>
    <recommendedName>
        <fullName evidence="5">Adenosine 5'-monophosphoramidase HINT3</fullName>
    </recommendedName>
    <alternativeName>
        <fullName evidence="6">Histidine triad nucleotide-binding protein 3</fullName>
    </alternativeName>
</protein>
<evidence type="ECO:0000313" key="11">
    <source>
        <dbReference type="EMBL" id="ELU03281.1"/>
    </source>
</evidence>
<evidence type="ECO:0000256" key="4">
    <source>
        <dbReference type="ARBA" id="ARBA00025764"/>
    </source>
</evidence>
<evidence type="ECO:0000313" key="13">
    <source>
        <dbReference type="Proteomes" id="UP000014760"/>
    </source>
</evidence>
<dbReference type="SUPFAM" id="SSF54197">
    <property type="entry name" value="HIT-like"/>
    <property type="match status" value="1"/>
</dbReference>
<dbReference type="OMA" id="VETCIFC"/>
<organism evidence="11">
    <name type="scientific">Capitella teleta</name>
    <name type="common">Polychaete worm</name>
    <dbReference type="NCBI Taxonomy" id="283909"/>
    <lineage>
        <taxon>Eukaryota</taxon>
        <taxon>Metazoa</taxon>
        <taxon>Spiralia</taxon>
        <taxon>Lophotrochozoa</taxon>
        <taxon>Annelida</taxon>
        <taxon>Polychaeta</taxon>
        <taxon>Sedentaria</taxon>
        <taxon>Scolecida</taxon>
        <taxon>Capitellidae</taxon>
        <taxon>Capitella</taxon>
    </lineage>
</organism>
<dbReference type="Pfam" id="PF11969">
    <property type="entry name" value="DcpS_C"/>
    <property type="match status" value="1"/>
</dbReference>
<dbReference type="InterPro" id="IPR036265">
    <property type="entry name" value="HIT-like_sf"/>
</dbReference>
<evidence type="ECO:0000256" key="6">
    <source>
        <dbReference type="ARBA" id="ARBA00042361"/>
    </source>
</evidence>
<proteinExistence type="inferred from homology"/>
<evidence type="ECO:0000256" key="8">
    <source>
        <dbReference type="PIRSR" id="PIRSR601310-3"/>
    </source>
</evidence>
<evidence type="ECO:0000256" key="2">
    <source>
        <dbReference type="ARBA" id="ARBA00022801"/>
    </source>
</evidence>
<comment type="catalytic activity">
    <reaction evidence="3">
        <text>adenosine 5'-phosphoramidate + H2O = NH4(+) + AMP</text>
        <dbReference type="Rhea" id="RHEA:67916"/>
        <dbReference type="ChEBI" id="CHEBI:15377"/>
        <dbReference type="ChEBI" id="CHEBI:28938"/>
        <dbReference type="ChEBI" id="CHEBI:57890"/>
        <dbReference type="ChEBI" id="CHEBI:456215"/>
    </reaction>
</comment>
<reference evidence="11 13" key="2">
    <citation type="journal article" date="2013" name="Nature">
        <title>Insights into bilaterian evolution from three spiralian genomes.</title>
        <authorList>
            <person name="Simakov O."/>
            <person name="Marletaz F."/>
            <person name="Cho S.J."/>
            <person name="Edsinger-Gonzales E."/>
            <person name="Havlak P."/>
            <person name="Hellsten U."/>
            <person name="Kuo D.H."/>
            <person name="Larsson T."/>
            <person name="Lv J."/>
            <person name="Arendt D."/>
            <person name="Savage R."/>
            <person name="Osoegawa K."/>
            <person name="de Jong P."/>
            <person name="Grimwood J."/>
            <person name="Chapman J.A."/>
            <person name="Shapiro H."/>
            <person name="Aerts A."/>
            <person name="Otillar R.P."/>
            <person name="Terry A.Y."/>
            <person name="Boore J.L."/>
            <person name="Grigoriev I.V."/>
            <person name="Lindberg D.R."/>
            <person name="Seaver E.C."/>
            <person name="Weisblat D.A."/>
            <person name="Putnam N.H."/>
            <person name="Rokhsar D.S."/>
        </authorList>
    </citation>
    <scope>NUCLEOTIDE SEQUENCE</scope>
    <source>
        <strain evidence="11 13">I ESC-2004</strain>
    </source>
</reference>
<dbReference type="GO" id="GO:0016787">
    <property type="term" value="F:hydrolase activity"/>
    <property type="evidence" value="ECO:0007669"/>
    <property type="project" value="UniProtKB-KW"/>
</dbReference>
<sequence length="136" mass="15508">MATKCVFCSIADGTDEKTTLLYRDDDIIVFKDIRPAAPHHYLVCPRQHISDAKCLTHEHIDMVESMISIGKQVLREQGGDPAEARLGFHWPPFHLVSHLHLHVISPQQNIGFVSGQVFRPNSWWFVTDRIPLASRL</sequence>
<feature type="short sequence motif" description="Histidine triad motif" evidence="8 9">
    <location>
        <begin position="98"/>
        <end position="102"/>
    </location>
</feature>
<dbReference type="FunCoup" id="R7UAX0">
    <property type="interactions" value="962"/>
</dbReference>
<dbReference type="Proteomes" id="UP000014760">
    <property type="component" value="Unassembled WGS sequence"/>
</dbReference>
<dbReference type="PRINTS" id="PR00332">
    <property type="entry name" value="HISTRIAD"/>
</dbReference>